<proteinExistence type="predicted"/>
<dbReference type="AlphaFoldDB" id="A0A8X6L9T6"/>
<name>A0A8X6L9T6_TRICU</name>
<comment type="caution">
    <text evidence="1">The sequence shown here is derived from an EMBL/GenBank/DDBJ whole genome shotgun (WGS) entry which is preliminary data.</text>
</comment>
<gene>
    <name evidence="1" type="ORF">TNCT_166071</name>
</gene>
<protein>
    <submittedName>
        <fullName evidence="1">Uncharacterized protein</fullName>
    </submittedName>
</protein>
<organism evidence="1 2">
    <name type="scientific">Trichonephila clavata</name>
    <name type="common">Joro spider</name>
    <name type="synonym">Nephila clavata</name>
    <dbReference type="NCBI Taxonomy" id="2740835"/>
    <lineage>
        <taxon>Eukaryota</taxon>
        <taxon>Metazoa</taxon>
        <taxon>Ecdysozoa</taxon>
        <taxon>Arthropoda</taxon>
        <taxon>Chelicerata</taxon>
        <taxon>Arachnida</taxon>
        <taxon>Araneae</taxon>
        <taxon>Araneomorphae</taxon>
        <taxon>Entelegynae</taxon>
        <taxon>Araneoidea</taxon>
        <taxon>Nephilidae</taxon>
        <taxon>Trichonephila</taxon>
    </lineage>
</organism>
<accession>A0A8X6L9T6</accession>
<dbReference type="EMBL" id="BMAO01035171">
    <property type="protein sequence ID" value="GFR01810.1"/>
    <property type="molecule type" value="Genomic_DNA"/>
</dbReference>
<keyword evidence="2" id="KW-1185">Reference proteome</keyword>
<evidence type="ECO:0000313" key="2">
    <source>
        <dbReference type="Proteomes" id="UP000887116"/>
    </source>
</evidence>
<sequence>MQFEVLFMFWFVCPIPNTNESHSRKPQAAQLCKLAIGGGSPHFLLLRRPDSPSIDRGFPEKPALCADRSPLFPLTQHAALRLLLPAASCAFLARDVVVRVRLPACMCFGAPHI</sequence>
<reference evidence="1" key="1">
    <citation type="submission" date="2020-07" db="EMBL/GenBank/DDBJ databases">
        <title>Multicomponent nature underlies the extraordinary mechanical properties of spider dragline silk.</title>
        <authorList>
            <person name="Kono N."/>
            <person name="Nakamura H."/>
            <person name="Mori M."/>
            <person name="Yoshida Y."/>
            <person name="Ohtoshi R."/>
            <person name="Malay A.D."/>
            <person name="Moran D.A.P."/>
            <person name="Tomita M."/>
            <person name="Numata K."/>
            <person name="Arakawa K."/>
        </authorList>
    </citation>
    <scope>NUCLEOTIDE SEQUENCE</scope>
</reference>
<evidence type="ECO:0000313" key="1">
    <source>
        <dbReference type="EMBL" id="GFR01810.1"/>
    </source>
</evidence>
<dbReference type="Proteomes" id="UP000887116">
    <property type="component" value="Unassembled WGS sequence"/>
</dbReference>